<dbReference type="KEGG" id="clup:CLUP02_03427"/>
<name>A0A9Q8SIJ9_9PEZI</name>
<protein>
    <submittedName>
        <fullName evidence="2">Uncharacterized protein</fullName>
    </submittedName>
</protein>
<sequence length="59" mass="6858">MLSCLAQPYLWFLCTCYYYCLGSVYSCRWCSTGRYRRALTSGPFDPKARFCLSVQPKVP</sequence>
<proteinExistence type="predicted"/>
<keyword evidence="1" id="KW-0812">Transmembrane</keyword>
<feature type="transmembrane region" description="Helical" evidence="1">
    <location>
        <begin position="6"/>
        <end position="27"/>
    </location>
</feature>
<evidence type="ECO:0000313" key="3">
    <source>
        <dbReference type="Proteomes" id="UP000830671"/>
    </source>
</evidence>
<keyword evidence="1" id="KW-0472">Membrane</keyword>
<dbReference type="EMBL" id="CP019474">
    <property type="protein sequence ID" value="UQC77954.1"/>
    <property type="molecule type" value="Genomic_DNA"/>
</dbReference>
<dbReference type="AlphaFoldDB" id="A0A9Q8SIJ9"/>
<accession>A0A9Q8SIJ9</accession>
<gene>
    <name evidence="2" type="ORF">CLUP02_03427</name>
</gene>
<organism evidence="2 3">
    <name type="scientific">Colletotrichum lupini</name>
    <dbReference type="NCBI Taxonomy" id="145971"/>
    <lineage>
        <taxon>Eukaryota</taxon>
        <taxon>Fungi</taxon>
        <taxon>Dikarya</taxon>
        <taxon>Ascomycota</taxon>
        <taxon>Pezizomycotina</taxon>
        <taxon>Sordariomycetes</taxon>
        <taxon>Hypocreomycetidae</taxon>
        <taxon>Glomerellales</taxon>
        <taxon>Glomerellaceae</taxon>
        <taxon>Colletotrichum</taxon>
        <taxon>Colletotrichum acutatum species complex</taxon>
    </lineage>
</organism>
<reference evidence="2" key="1">
    <citation type="journal article" date="2021" name="Mol. Plant Microbe Interact.">
        <title>Complete Genome Sequence of the Plant-Pathogenic Fungus Colletotrichum lupini.</title>
        <authorList>
            <person name="Baroncelli R."/>
            <person name="Pensec F."/>
            <person name="Da Lio D."/>
            <person name="Boufleur T."/>
            <person name="Vicente I."/>
            <person name="Sarrocco S."/>
            <person name="Picot A."/>
            <person name="Baraldi E."/>
            <person name="Sukno S."/>
            <person name="Thon M."/>
            <person name="Le Floch G."/>
        </authorList>
    </citation>
    <scope>NUCLEOTIDE SEQUENCE</scope>
    <source>
        <strain evidence="2">IMI 504893</strain>
    </source>
</reference>
<evidence type="ECO:0000256" key="1">
    <source>
        <dbReference type="SAM" id="Phobius"/>
    </source>
</evidence>
<dbReference type="GeneID" id="73337459"/>
<dbReference type="Proteomes" id="UP000830671">
    <property type="component" value="Chromosome 2"/>
</dbReference>
<dbReference type="RefSeq" id="XP_049139592.1">
    <property type="nucleotide sequence ID" value="XM_049282449.1"/>
</dbReference>
<evidence type="ECO:0000313" key="2">
    <source>
        <dbReference type="EMBL" id="UQC77954.1"/>
    </source>
</evidence>
<keyword evidence="3" id="KW-1185">Reference proteome</keyword>
<keyword evidence="1" id="KW-1133">Transmembrane helix</keyword>